<dbReference type="InterPro" id="IPR020846">
    <property type="entry name" value="MFS_dom"/>
</dbReference>
<keyword evidence="5 8" id="KW-1133">Transmembrane helix</keyword>
<keyword evidence="6 8" id="KW-0472">Membrane</keyword>
<organism evidence="10 11">
    <name type="scientific">Hyphodiscus hymeniophilus</name>
    <dbReference type="NCBI Taxonomy" id="353542"/>
    <lineage>
        <taxon>Eukaryota</taxon>
        <taxon>Fungi</taxon>
        <taxon>Dikarya</taxon>
        <taxon>Ascomycota</taxon>
        <taxon>Pezizomycotina</taxon>
        <taxon>Leotiomycetes</taxon>
        <taxon>Helotiales</taxon>
        <taxon>Hyphodiscaceae</taxon>
        <taxon>Hyphodiscus</taxon>
    </lineage>
</organism>
<feature type="transmembrane region" description="Helical" evidence="8">
    <location>
        <begin position="266"/>
        <end position="284"/>
    </location>
</feature>
<feature type="transmembrane region" description="Helical" evidence="8">
    <location>
        <begin position="431"/>
        <end position="450"/>
    </location>
</feature>
<dbReference type="PANTHER" id="PTHR48022">
    <property type="entry name" value="PLASTIDIC GLUCOSE TRANSPORTER 4"/>
    <property type="match status" value="1"/>
</dbReference>
<keyword evidence="4 8" id="KW-0812">Transmembrane</keyword>
<evidence type="ECO:0000256" key="8">
    <source>
        <dbReference type="SAM" id="Phobius"/>
    </source>
</evidence>
<dbReference type="OrthoDB" id="6612291at2759"/>
<dbReference type="PRINTS" id="PR00171">
    <property type="entry name" value="SUGRTRNSPORT"/>
</dbReference>
<dbReference type="Gene3D" id="1.20.1250.20">
    <property type="entry name" value="MFS general substrate transporter like domains"/>
    <property type="match status" value="1"/>
</dbReference>
<feature type="transmembrane region" description="Helical" evidence="8">
    <location>
        <begin position="304"/>
        <end position="323"/>
    </location>
</feature>
<comment type="similarity">
    <text evidence="2 7">Belongs to the major facilitator superfamily. Sugar transporter (TC 2.A.1.1) family.</text>
</comment>
<dbReference type="GO" id="GO:0016020">
    <property type="term" value="C:membrane"/>
    <property type="evidence" value="ECO:0007669"/>
    <property type="project" value="UniProtKB-SubCell"/>
</dbReference>
<comment type="subcellular location">
    <subcellularLocation>
        <location evidence="1">Membrane</location>
        <topology evidence="1">Multi-pass membrane protein</topology>
    </subcellularLocation>
</comment>
<dbReference type="PROSITE" id="PS00216">
    <property type="entry name" value="SUGAR_TRANSPORT_1"/>
    <property type="match status" value="1"/>
</dbReference>
<feature type="transmembrane region" description="Helical" evidence="8">
    <location>
        <begin position="366"/>
        <end position="389"/>
    </location>
</feature>
<feature type="transmembrane region" description="Helical" evidence="8">
    <location>
        <begin position="401"/>
        <end position="419"/>
    </location>
</feature>
<dbReference type="EMBL" id="VNKQ01000007">
    <property type="protein sequence ID" value="KAG0649889.1"/>
    <property type="molecule type" value="Genomic_DNA"/>
</dbReference>
<dbReference type="FunFam" id="1.20.1250.20:FF:000134">
    <property type="entry name" value="MFS sugar transporter protein"/>
    <property type="match status" value="1"/>
</dbReference>
<dbReference type="NCBIfam" id="TIGR00879">
    <property type="entry name" value="SP"/>
    <property type="match status" value="1"/>
</dbReference>
<dbReference type="SUPFAM" id="SSF103473">
    <property type="entry name" value="MFS general substrate transporter"/>
    <property type="match status" value="1"/>
</dbReference>
<keyword evidence="3 7" id="KW-0813">Transport</keyword>
<evidence type="ECO:0000256" key="2">
    <source>
        <dbReference type="ARBA" id="ARBA00010992"/>
    </source>
</evidence>
<sequence length="495" mass="54484">MGEKKRNPYNVAVVAFVALGSLAFGYTASIISTTLAQPSFISYFSLATRSDTTAIEGTMNGLYTAGGFVGALISSWVAERLGRKKSIFVACVTATIGGALQAGSVDLAMFIFVRFISGFGVGMMLVLIPLYQTEISPPKSRGMMVGIHGVCITVGYCSSSWVGFGFYFVNANGAQWRLPLAIQAIPSLILSIGVLFLPESPRWLISKGNVDQAFNIIQRLHRDETDPNDVFAFREFEQIKEQYAIDKDNEVSWKEMFVKPSYRKRLIIGFTVMFASQTTGTTVINNYGPLLYGDLGFDTSKQLLIASCWITLALCGNCFNALTVDRIGRVRALQIGWCGDILALIAECVALSTYQRTGTRSSAIASVAFLFVHIFFFSFNVDATSYVYIAEIFPTHIRAKGMAASISGYFLSLLIYLEAGPTAFANIQWKFYLLFLIGTCLFVIPTFFYFPETKGLSLEEINRLFDDKVADVVLYDTGKGDEKEQAVVEKEVAAT</sequence>
<keyword evidence="10" id="KW-0762">Sugar transport</keyword>
<protein>
    <submittedName>
        <fullName evidence="10">High-affinity glucose transporter</fullName>
    </submittedName>
</protein>
<dbReference type="Proteomes" id="UP000785200">
    <property type="component" value="Unassembled WGS sequence"/>
</dbReference>
<evidence type="ECO:0000313" key="11">
    <source>
        <dbReference type="Proteomes" id="UP000785200"/>
    </source>
</evidence>
<dbReference type="PANTHER" id="PTHR48022:SF11">
    <property type="entry name" value="MONOSACCHARIDE TRANSPORTER (HXT8), PUTATIVE (AFU_ORTHOLOGUE AFUA_2G08120)-RELATED"/>
    <property type="match status" value="1"/>
</dbReference>
<keyword evidence="11" id="KW-1185">Reference proteome</keyword>
<dbReference type="InterPro" id="IPR005829">
    <property type="entry name" value="Sugar_transporter_CS"/>
</dbReference>
<feature type="domain" description="Major facilitator superfamily (MFS) profile" evidence="9">
    <location>
        <begin position="13"/>
        <end position="454"/>
    </location>
</feature>
<feature type="transmembrane region" description="Helical" evidence="8">
    <location>
        <begin position="60"/>
        <end position="78"/>
    </location>
</feature>
<evidence type="ECO:0000256" key="5">
    <source>
        <dbReference type="ARBA" id="ARBA00022989"/>
    </source>
</evidence>
<dbReference type="PROSITE" id="PS00217">
    <property type="entry name" value="SUGAR_TRANSPORT_2"/>
    <property type="match status" value="1"/>
</dbReference>
<evidence type="ECO:0000256" key="3">
    <source>
        <dbReference type="ARBA" id="ARBA00022448"/>
    </source>
</evidence>
<dbReference type="PROSITE" id="PS50850">
    <property type="entry name" value="MFS"/>
    <property type="match status" value="1"/>
</dbReference>
<dbReference type="Pfam" id="PF00083">
    <property type="entry name" value="Sugar_tr"/>
    <property type="match status" value="1"/>
</dbReference>
<evidence type="ECO:0000313" key="10">
    <source>
        <dbReference type="EMBL" id="KAG0649889.1"/>
    </source>
</evidence>
<dbReference type="InterPro" id="IPR005828">
    <property type="entry name" value="MFS_sugar_transport-like"/>
</dbReference>
<dbReference type="InterPro" id="IPR036259">
    <property type="entry name" value="MFS_trans_sf"/>
</dbReference>
<evidence type="ECO:0000256" key="4">
    <source>
        <dbReference type="ARBA" id="ARBA00022692"/>
    </source>
</evidence>
<feature type="transmembrane region" description="Helical" evidence="8">
    <location>
        <begin position="87"/>
        <end position="105"/>
    </location>
</feature>
<dbReference type="InterPro" id="IPR003663">
    <property type="entry name" value="Sugar/inositol_transpt"/>
</dbReference>
<feature type="transmembrane region" description="Helical" evidence="8">
    <location>
        <begin position="180"/>
        <end position="197"/>
    </location>
</feature>
<accession>A0A9P7AYD0</accession>
<evidence type="ECO:0000256" key="6">
    <source>
        <dbReference type="ARBA" id="ARBA00023136"/>
    </source>
</evidence>
<dbReference type="InterPro" id="IPR050360">
    <property type="entry name" value="MFS_Sugar_Transporters"/>
</dbReference>
<proteinExistence type="inferred from homology"/>
<feature type="transmembrane region" description="Helical" evidence="8">
    <location>
        <begin position="143"/>
        <end position="168"/>
    </location>
</feature>
<dbReference type="AlphaFoldDB" id="A0A9P7AYD0"/>
<dbReference type="GO" id="GO:0005351">
    <property type="term" value="F:carbohydrate:proton symporter activity"/>
    <property type="evidence" value="ECO:0007669"/>
    <property type="project" value="TreeGrafter"/>
</dbReference>
<name>A0A9P7AYD0_9HELO</name>
<gene>
    <name evidence="10" type="ORF">D0Z07_3675</name>
</gene>
<evidence type="ECO:0000256" key="7">
    <source>
        <dbReference type="RuleBase" id="RU003346"/>
    </source>
</evidence>
<reference evidence="10" key="1">
    <citation type="submission" date="2019-07" db="EMBL/GenBank/DDBJ databases">
        <title>Hyphodiscus hymeniophilus genome sequencing and assembly.</title>
        <authorList>
            <person name="Kramer G."/>
            <person name="Nodwell J."/>
        </authorList>
    </citation>
    <scope>NUCLEOTIDE SEQUENCE</scope>
    <source>
        <strain evidence="10">ATCC 34498</strain>
    </source>
</reference>
<comment type="caution">
    <text evidence="10">The sequence shown here is derived from an EMBL/GenBank/DDBJ whole genome shotgun (WGS) entry which is preliminary data.</text>
</comment>
<evidence type="ECO:0000256" key="1">
    <source>
        <dbReference type="ARBA" id="ARBA00004141"/>
    </source>
</evidence>
<feature type="transmembrane region" description="Helical" evidence="8">
    <location>
        <begin position="111"/>
        <end position="131"/>
    </location>
</feature>
<evidence type="ECO:0000259" key="9">
    <source>
        <dbReference type="PROSITE" id="PS50850"/>
    </source>
</evidence>